<dbReference type="InterPro" id="IPR011990">
    <property type="entry name" value="TPR-like_helical_dom_sf"/>
</dbReference>
<dbReference type="PANTHER" id="PTHR47942:SF63">
    <property type="entry name" value="PENTATRICOPEPTIDE REPEAT-CONTAINING PROTEIN"/>
    <property type="match status" value="1"/>
</dbReference>
<protein>
    <recommendedName>
        <fullName evidence="5">Pentatricopeptide repeat protein</fullName>
    </recommendedName>
</protein>
<feature type="region of interest" description="Disordered" evidence="3">
    <location>
        <begin position="130"/>
        <end position="159"/>
    </location>
</feature>
<dbReference type="Pfam" id="PF13812">
    <property type="entry name" value="PPR_3"/>
    <property type="match status" value="1"/>
</dbReference>
<feature type="region of interest" description="Disordered" evidence="3">
    <location>
        <begin position="36"/>
        <end position="112"/>
    </location>
</feature>
<evidence type="ECO:0000256" key="1">
    <source>
        <dbReference type="ARBA" id="ARBA00022737"/>
    </source>
</evidence>
<sequence length="642" mass="72804">MLRASYVGLTFTYGISRYTLYRSHQVLRRLPGHETLLPISDMPRPHSTTTVQMASRVPTSGGSPKSTSPVPPHTFPVPEAKSSTSTSASRTKPKKKSKAASPRRTHLTTNKEMILALKAAVLKPRVALKPVQEHQPSKGAQLPQQPPKPAVRNLSPSAVRRRGILQERSRRWSLYEKLVKCPDLDDAWKTYQELLQDCPSCLKQPIPQKYLHGFASRLVTRSEWVPPSRTRTQTTFLRLLSVLSTVYHTGGQVRLWEWNALIDAAGSGWHKTRVADFNSSFNVYQDMVANRAPGASLSDEPYVPLHDHSRVASQPVAPDIVTYTTLLAIAAATRKEYLLHKAEAELLNSGLPPNRSTLFTYLRYYANRGRLSGVRATLGRMKSNGFVLGLDGVNMCLWAYGRNGRLDIAALIYRILRHHLLAGVGDSPESRADYQDAVRELDELEDLTILPHLKPDAVTYYTLIQVYAYRGRLRESLVVLEHMMTSPHRVTGKLEDVDMRLSGPVLPNPILPIFRALFLGFARHAVLPEHSCRTLSAAEPHEKRHSEVWTLDQLRTLFDNFIDLPQEARPSSRTVYWLLVAFAIASGYDRALLRNVWEKLAERYGTVWDGRIEVFRAKIYEEQFDLRYFEGVRTSRDRYKDP</sequence>
<accession>A0A4Q9N0F5</accession>
<dbReference type="InterPro" id="IPR002885">
    <property type="entry name" value="PPR_rpt"/>
</dbReference>
<feature type="compositionally biased region" description="Basic residues" evidence="3">
    <location>
        <begin position="91"/>
        <end position="106"/>
    </location>
</feature>
<dbReference type="EMBL" id="ML143392">
    <property type="protein sequence ID" value="TBU33268.1"/>
    <property type="molecule type" value="Genomic_DNA"/>
</dbReference>
<evidence type="ECO:0000313" key="4">
    <source>
        <dbReference type="EMBL" id="TBU33268.1"/>
    </source>
</evidence>
<dbReference type="InterPro" id="IPR051222">
    <property type="entry name" value="PPR/CCM1_RNA-binding"/>
</dbReference>
<dbReference type="AlphaFoldDB" id="A0A4Q9N0F5"/>
<dbReference type="Pfam" id="PF01535">
    <property type="entry name" value="PPR"/>
    <property type="match status" value="1"/>
</dbReference>
<name>A0A4Q9N0F5_9APHY</name>
<gene>
    <name evidence="4" type="ORF">BD311DRAFT_749559</name>
</gene>
<organism evidence="4">
    <name type="scientific">Dichomitus squalens</name>
    <dbReference type="NCBI Taxonomy" id="114155"/>
    <lineage>
        <taxon>Eukaryota</taxon>
        <taxon>Fungi</taxon>
        <taxon>Dikarya</taxon>
        <taxon>Basidiomycota</taxon>
        <taxon>Agaricomycotina</taxon>
        <taxon>Agaricomycetes</taxon>
        <taxon>Polyporales</taxon>
        <taxon>Polyporaceae</taxon>
        <taxon>Dichomitus</taxon>
    </lineage>
</organism>
<dbReference type="PANTHER" id="PTHR47942">
    <property type="entry name" value="TETRATRICOPEPTIDE REPEAT (TPR)-LIKE SUPERFAMILY PROTEIN-RELATED"/>
    <property type="match status" value="1"/>
</dbReference>
<dbReference type="OrthoDB" id="1908178at2759"/>
<dbReference type="PROSITE" id="PS51375">
    <property type="entry name" value="PPR"/>
    <property type="match status" value="1"/>
</dbReference>
<dbReference type="Proteomes" id="UP000292957">
    <property type="component" value="Unassembled WGS sequence"/>
</dbReference>
<dbReference type="Gene3D" id="1.25.40.10">
    <property type="entry name" value="Tetratricopeptide repeat domain"/>
    <property type="match status" value="1"/>
</dbReference>
<evidence type="ECO:0000256" key="3">
    <source>
        <dbReference type="SAM" id="MobiDB-lite"/>
    </source>
</evidence>
<reference evidence="4" key="1">
    <citation type="submission" date="2019-01" db="EMBL/GenBank/DDBJ databases">
        <title>Draft genome sequences of three monokaryotic isolates of the white-rot basidiomycete fungus Dichomitus squalens.</title>
        <authorList>
            <consortium name="DOE Joint Genome Institute"/>
            <person name="Lopez S.C."/>
            <person name="Andreopoulos B."/>
            <person name="Pangilinan J."/>
            <person name="Lipzen A."/>
            <person name="Riley R."/>
            <person name="Ahrendt S."/>
            <person name="Ng V."/>
            <person name="Barry K."/>
            <person name="Daum C."/>
            <person name="Grigoriev I.V."/>
            <person name="Hilden K.S."/>
            <person name="Makela M.R."/>
            <person name="de Vries R.P."/>
        </authorList>
    </citation>
    <scope>NUCLEOTIDE SEQUENCE [LARGE SCALE GENOMIC DNA]</scope>
    <source>
        <strain evidence="4">OM18370.1</strain>
    </source>
</reference>
<feature type="repeat" description="PPR" evidence="2">
    <location>
        <begin position="456"/>
        <end position="490"/>
    </location>
</feature>
<proteinExistence type="predicted"/>
<keyword evidence="1" id="KW-0677">Repeat</keyword>
<feature type="compositionally biased region" description="Low complexity" evidence="3">
    <location>
        <begin position="80"/>
        <end position="90"/>
    </location>
</feature>
<evidence type="ECO:0008006" key="5">
    <source>
        <dbReference type="Google" id="ProtNLM"/>
    </source>
</evidence>
<feature type="compositionally biased region" description="Low complexity" evidence="3">
    <location>
        <begin position="57"/>
        <end position="68"/>
    </location>
</feature>
<evidence type="ECO:0000256" key="2">
    <source>
        <dbReference type="PROSITE-ProRule" id="PRU00708"/>
    </source>
</evidence>